<organism evidence="2">
    <name type="scientific">uncultured Thermomicrobiales bacterium</name>
    <dbReference type="NCBI Taxonomy" id="1645740"/>
    <lineage>
        <taxon>Bacteria</taxon>
        <taxon>Pseudomonadati</taxon>
        <taxon>Thermomicrobiota</taxon>
        <taxon>Thermomicrobia</taxon>
        <taxon>Thermomicrobiales</taxon>
        <taxon>environmental samples</taxon>
    </lineage>
</organism>
<dbReference type="AlphaFoldDB" id="A0A6J4UZY8"/>
<accession>A0A6J4UZY8</accession>
<name>A0A6J4UZY8_9BACT</name>
<proteinExistence type="predicted"/>
<gene>
    <name evidence="2" type="ORF">AVDCRST_MAG59-2584</name>
</gene>
<feature type="non-terminal residue" evidence="2">
    <location>
        <position position="1"/>
    </location>
</feature>
<sequence>GFERGRRALRPPATGYPRRARQARAGSTAAPVQPRARPLHQREHQGAVGAAGGDQPAGAGACRRRDGRRAGPSPGGARRGAHRPRAQRRRLRPDQPANGRAAGGVGAEIGAAPRTVTGRVGRPLSGARRRRHPALRPGAV</sequence>
<feature type="region of interest" description="Disordered" evidence="1">
    <location>
        <begin position="1"/>
        <end position="140"/>
    </location>
</feature>
<feature type="non-terminal residue" evidence="2">
    <location>
        <position position="140"/>
    </location>
</feature>
<evidence type="ECO:0000313" key="2">
    <source>
        <dbReference type="EMBL" id="CAA9560976.1"/>
    </source>
</evidence>
<feature type="compositionally biased region" description="Basic residues" evidence="1">
    <location>
        <begin position="79"/>
        <end position="91"/>
    </location>
</feature>
<dbReference type="EMBL" id="CADCWF010000160">
    <property type="protein sequence ID" value="CAA9560976.1"/>
    <property type="molecule type" value="Genomic_DNA"/>
</dbReference>
<reference evidence="2" key="1">
    <citation type="submission" date="2020-02" db="EMBL/GenBank/DDBJ databases">
        <authorList>
            <person name="Meier V. D."/>
        </authorList>
    </citation>
    <scope>NUCLEOTIDE SEQUENCE</scope>
    <source>
        <strain evidence="2">AVDCRST_MAG59</strain>
    </source>
</reference>
<evidence type="ECO:0000256" key="1">
    <source>
        <dbReference type="SAM" id="MobiDB-lite"/>
    </source>
</evidence>
<protein>
    <submittedName>
        <fullName evidence="2">Uncharacterized protein</fullName>
    </submittedName>
</protein>